<dbReference type="InterPro" id="IPR006558">
    <property type="entry name" value="LamG-like"/>
</dbReference>
<reference evidence="5 6" key="1">
    <citation type="journal article" date="2015" name="Nature">
        <title>rRNA introns, odd ribosomes, and small enigmatic genomes across a large radiation of phyla.</title>
        <authorList>
            <person name="Brown C.T."/>
            <person name="Hug L.A."/>
            <person name="Thomas B.C."/>
            <person name="Sharon I."/>
            <person name="Castelle C.J."/>
            <person name="Singh A."/>
            <person name="Wilkins M.J."/>
            <person name="Williams K.H."/>
            <person name="Banfield J.F."/>
        </authorList>
    </citation>
    <scope>NUCLEOTIDE SEQUENCE [LARGE SCALE GENOMIC DNA]</scope>
</reference>
<dbReference type="PROSITE" id="PS00409">
    <property type="entry name" value="PROKAR_NTER_METHYL"/>
    <property type="match status" value="1"/>
</dbReference>
<keyword evidence="3" id="KW-0472">Membrane</keyword>
<keyword evidence="2" id="KW-1015">Disulfide bond</keyword>
<evidence type="ECO:0000256" key="1">
    <source>
        <dbReference type="ARBA" id="ARBA00022729"/>
    </source>
</evidence>
<dbReference type="SUPFAM" id="SSF54523">
    <property type="entry name" value="Pili subunits"/>
    <property type="match status" value="1"/>
</dbReference>
<dbReference type="Gene3D" id="3.30.700.10">
    <property type="entry name" value="Glycoprotein, Type 4 Pilin"/>
    <property type="match status" value="1"/>
</dbReference>
<dbReference type="PANTHER" id="PTHR47635:SF2">
    <property type="entry name" value="LAMG-LIKE JELLYROLL FOLD DOMAIN-CONTAINING PROTEIN"/>
    <property type="match status" value="1"/>
</dbReference>
<keyword evidence="1" id="KW-0732">Signal</keyword>
<dbReference type="AlphaFoldDB" id="A0A0G1X556"/>
<evidence type="ECO:0000313" key="6">
    <source>
        <dbReference type="Proteomes" id="UP000033882"/>
    </source>
</evidence>
<dbReference type="PATRIC" id="fig|1619005.3.peg.706"/>
<keyword evidence="3" id="KW-1133">Transmembrane helix</keyword>
<evidence type="ECO:0000256" key="2">
    <source>
        <dbReference type="ARBA" id="ARBA00023157"/>
    </source>
</evidence>
<dbReference type="InterPro" id="IPR013320">
    <property type="entry name" value="ConA-like_dom_sf"/>
</dbReference>
<dbReference type="Proteomes" id="UP000033882">
    <property type="component" value="Unassembled WGS sequence"/>
</dbReference>
<evidence type="ECO:0000259" key="4">
    <source>
        <dbReference type="SMART" id="SM00560"/>
    </source>
</evidence>
<evidence type="ECO:0000313" key="5">
    <source>
        <dbReference type="EMBL" id="KKU89565.1"/>
    </source>
</evidence>
<name>A0A0G1X556_9BACT</name>
<dbReference type="PANTHER" id="PTHR47635">
    <property type="entry name" value="CUB DOMAIN-CONTAINING PROTEIN"/>
    <property type="match status" value="1"/>
</dbReference>
<dbReference type="SUPFAM" id="SSF49899">
    <property type="entry name" value="Concanavalin A-like lectins/glucanases"/>
    <property type="match status" value="1"/>
</dbReference>
<protein>
    <submittedName>
        <fullName evidence="5">PKD domain containing protein</fullName>
    </submittedName>
</protein>
<accession>A0A0G1X556</accession>
<keyword evidence="3" id="KW-0812">Transmembrane</keyword>
<proteinExistence type="predicted"/>
<dbReference type="NCBIfam" id="TIGR02532">
    <property type="entry name" value="IV_pilin_GFxxxE"/>
    <property type="match status" value="1"/>
</dbReference>
<dbReference type="InterPro" id="IPR012902">
    <property type="entry name" value="N_methyl_site"/>
</dbReference>
<evidence type="ECO:0000256" key="3">
    <source>
        <dbReference type="SAM" id="Phobius"/>
    </source>
</evidence>
<dbReference type="Gene3D" id="2.60.120.200">
    <property type="match status" value="2"/>
</dbReference>
<feature type="transmembrane region" description="Helical" evidence="3">
    <location>
        <begin position="29"/>
        <end position="56"/>
    </location>
</feature>
<dbReference type="SMART" id="SM00560">
    <property type="entry name" value="LamGL"/>
    <property type="match status" value="1"/>
</dbReference>
<organism evidence="5 6">
    <name type="scientific">Candidatus Wolfebacteria bacterium GW2011_GWA2_47_9b</name>
    <dbReference type="NCBI Taxonomy" id="1619005"/>
    <lineage>
        <taxon>Bacteria</taxon>
        <taxon>Candidatus Wolfeibacteriota</taxon>
    </lineage>
</organism>
<dbReference type="EMBL" id="LCPB01000012">
    <property type="protein sequence ID" value="KKU89565.1"/>
    <property type="molecule type" value="Genomic_DNA"/>
</dbReference>
<gene>
    <name evidence="5" type="ORF">UY19_C0012G0013</name>
</gene>
<feature type="domain" description="LamG-like jellyroll fold" evidence="4">
    <location>
        <begin position="286"/>
        <end position="410"/>
    </location>
</feature>
<dbReference type="InterPro" id="IPR045584">
    <property type="entry name" value="Pilin-like"/>
</dbReference>
<sequence length="420" mass="45007">MKKGVTLLRIIKNEGICKKILTFRTGNKFVTGFTLIELILTIGILGVIAVTAVLTINPMEYLRQSRDTRRVGDVRAIDGAILAAIANSPNIAQGAAQKVYLSIPDTAANCPSLTVVLPVLPTGWTYNCATSANNKKTDGAGWIPINFDALPVKSPLTSLPVDPINDASKGLYYIYIPGGSYSVSAMLESDKYLKESAAKDEGFDPGRFEQGSDLKLLASAQGLVGYWPLNEGSGAIAQDASGNGNNGTWNGAGVHYGAGKQGYAGQFSAATNDYVEIPTTSVLNGNIFTVSAWMLSNDITQEQTIVSRNGPFFLRVSGSRFRIGVHTGAWTFLNGAALSSNSWYHLVLTYDGSTMKSYINGVQDLTAAKTGSLVSFAKLYLGRPVPVGEQYPMNGRIDDVRIYGRALTAPEIQAIYNAYK</sequence>
<comment type="caution">
    <text evidence="5">The sequence shown here is derived from an EMBL/GenBank/DDBJ whole genome shotgun (WGS) entry which is preliminary data.</text>
</comment>
<dbReference type="Pfam" id="PF13385">
    <property type="entry name" value="Laminin_G_3"/>
    <property type="match status" value="1"/>
</dbReference>